<dbReference type="PIRSF" id="PIRSF021362">
    <property type="entry name" value="UCP021362_HAD"/>
    <property type="match status" value="1"/>
</dbReference>
<reference evidence="5 6" key="1">
    <citation type="submission" date="2020-08" db="EMBL/GenBank/DDBJ databases">
        <title>Genomic Encyclopedia of Type Strains, Phase IV (KMG-IV): sequencing the most valuable type-strain genomes for metagenomic binning, comparative biology and taxonomic classification.</title>
        <authorList>
            <person name="Goeker M."/>
        </authorList>
    </citation>
    <scope>NUCLEOTIDE SEQUENCE [LARGE SCALE GENOMIC DNA]</scope>
    <source>
        <strain evidence="5 6">DSM 24696</strain>
    </source>
</reference>
<evidence type="ECO:0000256" key="1">
    <source>
        <dbReference type="ARBA" id="ARBA00009589"/>
    </source>
</evidence>
<dbReference type="InterPro" id="IPR010708">
    <property type="entry name" value="5'(3')-deoxyribonucleotidase"/>
</dbReference>
<accession>A0A840QRB6</accession>
<evidence type="ECO:0000313" key="5">
    <source>
        <dbReference type="EMBL" id="MBB5173905.1"/>
    </source>
</evidence>
<dbReference type="InterPro" id="IPR009206">
    <property type="entry name" value="Nucleotidase_putative"/>
</dbReference>
<dbReference type="EMBL" id="JACHHB010000009">
    <property type="protein sequence ID" value="MBB5173905.1"/>
    <property type="molecule type" value="Genomic_DNA"/>
</dbReference>
<keyword evidence="6" id="KW-1185">Reference proteome</keyword>
<dbReference type="GO" id="GO:0009264">
    <property type="term" value="P:deoxyribonucleotide catabolic process"/>
    <property type="evidence" value="ECO:0007669"/>
    <property type="project" value="InterPro"/>
</dbReference>
<protein>
    <recommendedName>
        <fullName evidence="3">Nucleotidase</fullName>
        <ecNumber evidence="3">3.1.3.-</ecNumber>
    </recommendedName>
</protein>
<dbReference type="PANTHER" id="PTHR35134:SF2">
    <property type="entry name" value="NUCLEOTIDASE YQFW-RELATED"/>
    <property type="match status" value="1"/>
</dbReference>
<evidence type="ECO:0000256" key="4">
    <source>
        <dbReference type="PIRSR" id="PIRSR610708-1"/>
    </source>
</evidence>
<dbReference type="InterPro" id="IPR052419">
    <property type="entry name" value="5_3-deoxyribonucleotidase-like"/>
</dbReference>
<proteinExistence type="inferred from homology"/>
<sequence length="197" mass="23011">MKTTKRFGIDIDGTVTDPATFIPSLNKHFNRNLTLDDLTEYDLCKALNISQRELEEWISIYEPTVYQEALPAPNAKETLTEWEKTHELFYISARGNHLTTPTKNWFYQAGIPFHHVELLGQHEKIEASKNHRIDLFFEDKHDNACDISEACDIPVILFDTPYNRDPVPEKVIRVQSWQQAKDWVNKWVISSHREATK</sequence>
<dbReference type="Proteomes" id="UP000551878">
    <property type="component" value="Unassembled WGS sequence"/>
</dbReference>
<dbReference type="Pfam" id="PF06941">
    <property type="entry name" value="NT5C"/>
    <property type="match status" value="1"/>
</dbReference>
<comment type="similarity">
    <text evidence="1 3">Belongs to the 5'(3')-deoxyribonucleotidase family.</text>
</comment>
<dbReference type="GO" id="GO:0008253">
    <property type="term" value="F:5'-nucleotidase activity"/>
    <property type="evidence" value="ECO:0007669"/>
    <property type="project" value="InterPro"/>
</dbReference>
<dbReference type="PANTHER" id="PTHR35134">
    <property type="entry name" value="NUCLEOTIDASE YQFW-RELATED"/>
    <property type="match status" value="1"/>
</dbReference>
<dbReference type="AlphaFoldDB" id="A0A840QRB6"/>
<dbReference type="Gene3D" id="3.40.50.1000">
    <property type="entry name" value="HAD superfamily/HAD-like"/>
    <property type="match status" value="1"/>
</dbReference>
<evidence type="ECO:0000256" key="2">
    <source>
        <dbReference type="ARBA" id="ARBA00022801"/>
    </source>
</evidence>
<organism evidence="5 6">
    <name type="scientific">Texcoconibacillus texcoconensis</name>
    <dbReference type="NCBI Taxonomy" id="1095777"/>
    <lineage>
        <taxon>Bacteria</taxon>
        <taxon>Bacillati</taxon>
        <taxon>Bacillota</taxon>
        <taxon>Bacilli</taxon>
        <taxon>Bacillales</taxon>
        <taxon>Bacillaceae</taxon>
        <taxon>Texcoconibacillus</taxon>
    </lineage>
</organism>
<evidence type="ECO:0000313" key="6">
    <source>
        <dbReference type="Proteomes" id="UP000551878"/>
    </source>
</evidence>
<dbReference type="SUPFAM" id="SSF56784">
    <property type="entry name" value="HAD-like"/>
    <property type="match status" value="1"/>
</dbReference>
<name>A0A840QRB6_9BACI</name>
<comment type="caution">
    <text evidence="5">The sequence shown here is derived from an EMBL/GenBank/DDBJ whole genome shotgun (WGS) entry which is preliminary data.</text>
</comment>
<feature type="active site" description="Proton donor" evidence="4">
    <location>
        <position position="12"/>
    </location>
</feature>
<dbReference type="RefSeq" id="WP_184664342.1">
    <property type="nucleotide sequence ID" value="NZ_JACHHB010000009.1"/>
</dbReference>
<dbReference type="InterPro" id="IPR036412">
    <property type="entry name" value="HAD-like_sf"/>
</dbReference>
<feature type="active site" description="Nucleophile" evidence="4">
    <location>
        <position position="10"/>
    </location>
</feature>
<gene>
    <name evidence="5" type="ORF">HNQ41_002095</name>
</gene>
<dbReference type="InterPro" id="IPR023214">
    <property type="entry name" value="HAD_sf"/>
</dbReference>
<evidence type="ECO:0000256" key="3">
    <source>
        <dbReference type="PIRNR" id="PIRNR021362"/>
    </source>
</evidence>
<dbReference type="EC" id="3.1.3.-" evidence="3"/>
<keyword evidence="2 3" id="KW-0378">Hydrolase</keyword>